<dbReference type="STRING" id="232089.SAMN05443544_2010"/>
<evidence type="ECO:0000313" key="3">
    <source>
        <dbReference type="Proteomes" id="UP000184699"/>
    </source>
</evidence>
<proteinExistence type="predicted"/>
<gene>
    <name evidence="2" type="ORF">SAMN05443544_2010</name>
</gene>
<dbReference type="Proteomes" id="UP000184699">
    <property type="component" value="Unassembled WGS sequence"/>
</dbReference>
<dbReference type="Pfam" id="PF18096">
    <property type="entry name" value="Thump_like"/>
    <property type="match status" value="1"/>
</dbReference>
<protein>
    <recommendedName>
        <fullName evidence="1">THUMP-like domain-containing protein</fullName>
    </recommendedName>
</protein>
<feature type="domain" description="THUMP-like" evidence="1">
    <location>
        <begin position="322"/>
        <end position="394"/>
    </location>
</feature>
<evidence type="ECO:0000313" key="2">
    <source>
        <dbReference type="EMBL" id="SIN94155.1"/>
    </source>
</evidence>
<dbReference type="Gene3D" id="3.40.50.150">
    <property type="entry name" value="Vaccinia Virus protein VP39"/>
    <property type="match status" value="1"/>
</dbReference>
<dbReference type="InterPro" id="IPR041497">
    <property type="entry name" value="Thump-like"/>
</dbReference>
<sequence>MDRAELVELLSPEGLTLLDGLPDWDSKADIVKTVAALRKQGHPPTLVAAVLSQAKLRAKAEAKFGPFASRMLFTEAGLEQATRLKVAALHAGRFSRAGVRHVADLGCGIGGDALAMAAIDLEVTAAEADEVTAAIAAYNLTPFPRVRVLHEQAEHVALGGIDGAWLDPARRTTAGGTTTRIADASAYSPSLDFAFGLGERMPVGVKLGPGTDRDVIPAGAEAQWVSVDGDLVELGVWFGSVARPGIRRAALVIRGDAAQELTADADSEDAPVGPLGEYVYEPDGAVIRARLIGDLARANGAWMLSSGIAYLTSDTAFDSPFARGFRVLERLPADERQLRQALAARGVGTLEIKKRGVDVDPAQLRTRLKLKGAASATIVLTREAGRHVALLVERL</sequence>
<dbReference type="AlphaFoldDB" id="A0A1N6FFW8"/>
<name>A0A1N6FFW8_9MICO</name>
<dbReference type="RefSeq" id="WP_074260137.1">
    <property type="nucleotide sequence ID" value="NZ_FSRJ01000002.1"/>
</dbReference>
<dbReference type="InterPro" id="IPR029063">
    <property type="entry name" value="SAM-dependent_MTases_sf"/>
</dbReference>
<reference evidence="3" key="1">
    <citation type="submission" date="2016-11" db="EMBL/GenBank/DDBJ databases">
        <authorList>
            <person name="Varghese N."/>
            <person name="Submissions S."/>
        </authorList>
    </citation>
    <scope>NUCLEOTIDE SEQUENCE [LARGE SCALE GENOMIC DNA]</scope>
    <source>
        <strain evidence="3">DSM 8595</strain>
    </source>
</reference>
<keyword evidence="3" id="KW-1185">Reference proteome</keyword>
<dbReference type="EMBL" id="FSRJ01000002">
    <property type="protein sequence ID" value="SIN94155.1"/>
    <property type="molecule type" value="Genomic_DNA"/>
</dbReference>
<dbReference type="OrthoDB" id="9810570at2"/>
<dbReference type="SUPFAM" id="SSF53335">
    <property type="entry name" value="S-adenosyl-L-methionine-dependent methyltransferases"/>
    <property type="match status" value="1"/>
</dbReference>
<accession>A0A1N6FFW8</accession>
<organism evidence="2 3">
    <name type="scientific">Agromyces cerinus subsp. cerinus</name>
    <dbReference type="NCBI Taxonomy" id="232089"/>
    <lineage>
        <taxon>Bacteria</taxon>
        <taxon>Bacillati</taxon>
        <taxon>Actinomycetota</taxon>
        <taxon>Actinomycetes</taxon>
        <taxon>Micrococcales</taxon>
        <taxon>Microbacteriaceae</taxon>
        <taxon>Agromyces</taxon>
    </lineage>
</organism>
<evidence type="ECO:0000259" key="1">
    <source>
        <dbReference type="Pfam" id="PF18096"/>
    </source>
</evidence>